<evidence type="ECO:0000256" key="2">
    <source>
        <dbReference type="ARBA" id="ARBA00022514"/>
    </source>
</evidence>
<dbReference type="GO" id="GO:0050178">
    <property type="term" value="F:phenylpyruvate tautomerase activity"/>
    <property type="evidence" value="ECO:0007669"/>
    <property type="project" value="UniProtKB-EC"/>
</dbReference>
<keyword evidence="13" id="KW-1185">Reference proteome</keyword>
<dbReference type="EC" id="5.3.3.12" evidence="7"/>
<dbReference type="OrthoDB" id="5769863at2"/>
<dbReference type="GO" id="GO:0005615">
    <property type="term" value="C:extracellular space"/>
    <property type="evidence" value="ECO:0007669"/>
    <property type="project" value="UniProtKB-KW"/>
</dbReference>
<dbReference type="GO" id="GO:0004167">
    <property type="term" value="F:dopachrome isomerase activity"/>
    <property type="evidence" value="ECO:0007669"/>
    <property type="project" value="UniProtKB-EC"/>
</dbReference>
<keyword evidence="2" id="KW-0202">Cytokine</keyword>
<gene>
    <name evidence="12" type="ORF">Ga0123461_0564</name>
</gene>
<dbReference type="InterPro" id="IPR014347">
    <property type="entry name" value="Tautomerase/MIF_sf"/>
</dbReference>
<dbReference type="PANTHER" id="PTHR11954:SF6">
    <property type="entry name" value="MACROPHAGE MIGRATION INHIBITORY FACTOR"/>
    <property type="match status" value="1"/>
</dbReference>
<dbReference type="KEGG" id="maes:Ga0123461_0564"/>
<proteinExistence type="predicted"/>
<dbReference type="Pfam" id="PF01187">
    <property type="entry name" value="MIF"/>
    <property type="match status" value="1"/>
</dbReference>
<evidence type="ECO:0000256" key="11">
    <source>
        <dbReference type="ARBA" id="ARBA00042730"/>
    </source>
</evidence>
<reference evidence="12 13" key="1">
    <citation type="submission" date="2016-12" db="EMBL/GenBank/DDBJ databases">
        <title>Isolation and genomic insights into novel planktonic Zetaproteobacteria from stratified waters of the Chesapeake Bay.</title>
        <authorList>
            <person name="McAllister S.M."/>
            <person name="Kato S."/>
            <person name="Chan C.S."/>
            <person name="Chiu B.K."/>
            <person name="Field E.K."/>
        </authorList>
    </citation>
    <scope>NUCLEOTIDE SEQUENCE [LARGE SCALE GENOMIC DNA]</scope>
    <source>
        <strain evidence="12 13">CP-5</strain>
    </source>
</reference>
<evidence type="ECO:0000256" key="4">
    <source>
        <dbReference type="ARBA" id="ARBA00023235"/>
    </source>
</evidence>
<dbReference type="GO" id="GO:0005125">
    <property type="term" value="F:cytokine activity"/>
    <property type="evidence" value="ECO:0007669"/>
    <property type="project" value="UniProtKB-KW"/>
</dbReference>
<comment type="catalytic activity">
    <reaction evidence="6">
        <text>L-dopachrome = 5,6-dihydroxyindole-2-carboxylate</text>
        <dbReference type="Rhea" id="RHEA:13041"/>
        <dbReference type="ChEBI" id="CHEBI:16875"/>
        <dbReference type="ChEBI" id="CHEBI:57509"/>
        <dbReference type="EC" id="5.3.3.12"/>
    </reaction>
</comment>
<evidence type="ECO:0000256" key="5">
    <source>
        <dbReference type="ARBA" id="ARBA00036735"/>
    </source>
</evidence>
<accession>A0A2K8KYM7</accession>
<dbReference type="SUPFAM" id="SSF55331">
    <property type="entry name" value="Tautomerase/MIF"/>
    <property type="match status" value="1"/>
</dbReference>
<evidence type="ECO:0000256" key="6">
    <source>
        <dbReference type="ARBA" id="ARBA00036823"/>
    </source>
</evidence>
<evidence type="ECO:0000256" key="3">
    <source>
        <dbReference type="ARBA" id="ARBA00022525"/>
    </source>
</evidence>
<dbReference type="Gene3D" id="3.30.429.10">
    <property type="entry name" value="Macrophage Migration Inhibitory Factor"/>
    <property type="match status" value="1"/>
</dbReference>
<comment type="catalytic activity">
    <reaction evidence="5">
        <text>3-phenylpyruvate = enol-phenylpyruvate</text>
        <dbReference type="Rhea" id="RHEA:17097"/>
        <dbReference type="ChEBI" id="CHEBI:16815"/>
        <dbReference type="ChEBI" id="CHEBI:18005"/>
        <dbReference type="EC" id="5.3.2.1"/>
    </reaction>
</comment>
<evidence type="ECO:0000313" key="13">
    <source>
        <dbReference type="Proteomes" id="UP000231701"/>
    </source>
</evidence>
<evidence type="ECO:0000256" key="9">
    <source>
        <dbReference type="ARBA" id="ARBA00041631"/>
    </source>
</evidence>
<evidence type="ECO:0000256" key="10">
    <source>
        <dbReference type="ARBA" id="ARBA00041912"/>
    </source>
</evidence>
<comment type="subcellular location">
    <subcellularLocation>
        <location evidence="1">Secreted</location>
    </subcellularLocation>
</comment>
<evidence type="ECO:0000256" key="7">
    <source>
        <dbReference type="ARBA" id="ARBA00038932"/>
    </source>
</evidence>
<organism evidence="12 13">
    <name type="scientific">Mariprofundus aestuarium</name>
    <dbReference type="NCBI Taxonomy" id="1921086"/>
    <lineage>
        <taxon>Bacteria</taxon>
        <taxon>Pseudomonadati</taxon>
        <taxon>Pseudomonadota</taxon>
        <taxon>Candidatius Mariprofundia</taxon>
        <taxon>Mariprofundales</taxon>
        <taxon>Mariprofundaceae</taxon>
        <taxon>Mariprofundus</taxon>
    </lineage>
</organism>
<dbReference type="Proteomes" id="UP000231701">
    <property type="component" value="Chromosome"/>
</dbReference>
<evidence type="ECO:0000256" key="1">
    <source>
        <dbReference type="ARBA" id="ARBA00004613"/>
    </source>
</evidence>
<evidence type="ECO:0000313" key="12">
    <source>
        <dbReference type="EMBL" id="ATX78999.1"/>
    </source>
</evidence>
<name>A0A2K8KYM7_MARES</name>
<dbReference type="InterPro" id="IPR001398">
    <property type="entry name" value="Macrophage_inhib_fac"/>
</dbReference>
<dbReference type="AlphaFoldDB" id="A0A2K8KYM7"/>
<sequence>MPYLHIHTNVTVENPAGFLAHFSHAIAVTLEKPESYVMVELSDRRLMSFAGSDLPLAFIELKSIGLSPADTAHVSAKLSKLIHQQLDIDMSRIYIEFESPDRDMFGWKGGTF</sequence>
<dbReference type="PANTHER" id="PTHR11954">
    <property type="entry name" value="D-DOPACHROME DECARBOXYLASE"/>
    <property type="match status" value="1"/>
</dbReference>
<dbReference type="RefSeq" id="WP_100276944.1">
    <property type="nucleotide sequence ID" value="NZ_CP018799.1"/>
</dbReference>
<evidence type="ECO:0000256" key="8">
    <source>
        <dbReference type="ARBA" id="ARBA00039086"/>
    </source>
</evidence>
<keyword evidence="3" id="KW-0964">Secreted</keyword>
<keyword evidence="4" id="KW-0413">Isomerase</keyword>
<dbReference type="EC" id="5.3.2.1" evidence="8"/>
<dbReference type="EMBL" id="CP018799">
    <property type="protein sequence ID" value="ATX78999.1"/>
    <property type="molecule type" value="Genomic_DNA"/>
</dbReference>
<protein>
    <recommendedName>
        <fullName evidence="11">L-dopachrome isomerase</fullName>
        <ecNumber evidence="8">5.3.2.1</ecNumber>
        <ecNumber evidence="7">5.3.3.12</ecNumber>
    </recommendedName>
    <alternativeName>
        <fullName evidence="9">L-dopachrome tautomerase</fullName>
    </alternativeName>
    <alternativeName>
        <fullName evidence="10">Phenylpyruvate tautomerase</fullName>
    </alternativeName>
</protein>